<keyword evidence="4 6" id="KW-0378">Hydrolase</keyword>
<dbReference type="InterPro" id="IPR051167">
    <property type="entry name" value="Prolyl_oligopep/macrocyclase"/>
</dbReference>
<evidence type="ECO:0000313" key="10">
    <source>
        <dbReference type="Proteomes" id="UP000278143"/>
    </source>
</evidence>
<dbReference type="InterPro" id="IPR002470">
    <property type="entry name" value="Peptidase_S9A"/>
</dbReference>
<dbReference type="SUPFAM" id="SSF50993">
    <property type="entry name" value="Peptidase/esterase 'gauge' domain"/>
    <property type="match status" value="1"/>
</dbReference>
<keyword evidence="3 6" id="KW-0645">Protease</keyword>
<accession>A0A4P9YW46</accession>
<dbReference type="PROSITE" id="PS00708">
    <property type="entry name" value="PRO_ENDOPEP_SER"/>
    <property type="match status" value="1"/>
</dbReference>
<dbReference type="GO" id="GO:0004252">
    <property type="term" value="F:serine-type endopeptidase activity"/>
    <property type="evidence" value="ECO:0007669"/>
    <property type="project" value="UniProtKB-UniRule"/>
</dbReference>
<dbReference type="GO" id="GO:0005829">
    <property type="term" value="C:cytosol"/>
    <property type="evidence" value="ECO:0007669"/>
    <property type="project" value="TreeGrafter"/>
</dbReference>
<evidence type="ECO:0000256" key="2">
    <source>
        <dbReference type="ARBA" id="ARBA00005228"/>
    </source>
</evidence>
<dbReference type="OrthoDB" id="248387at2759"/>
<dbReference type="PANTHER" id="PTHR42881">
    <property type="entry name" value="PROLYL ENDOPEPTIDASE"/>
    <property type="match status" value="1"/>
</dbReference>
<name>A0A4P9YW46_9FUNG</name>
<keyword evidence="5 6" id="KW-0720">Serine protease</keyword>
<dbReference type="Gene3D" id="3.40.50.1820">
    <property type="entry name" value="alpha/beta hydrolase"/>
    <property type="match status" value="1"/>
</dbReference>
<dbReference type="FunFam" id="3.40.50.1820:FF:000005">
    <property type="entry name" value="Prolyl endopeptidase"/>
    <property type="match status" value="1"/>
</dbReference>
<dbReference type="FunFam" id="2.130.10.120:FF:000001">
    <property type="entry name" value="Prolyl endopeptidase"/>
    <property type="match status" value="1"/>
</dbReference>
<dbReference type="PRINTS" id="PR00862">
    <property type="entry name" value="PROLIGOPTASE"/>
</dbReference>
<evidence type="ECO:0000256" key="6">
    <source>
        <dbReference type="RuleBase" id="RU368024"/>
    </source>
</evidence>
<dbReference type="SUPFAM" id="SSF53474">
    <property type="entry name" value="alpha/beta-Hydrolases"/>
    <property type="match status" value="1"/>
</dbReference>
<dbReference type="Pfam" id="PF00326">
    <property type="entry name" value="Peptidase_S9"/>
    <property type="match status" value="1"/>
</dbReference>
<gene>
    <name evidence="9" type="ORF">SYNPS1DRAFT_23850</name>
</gene>
<reference evidence="10" key="1">
    <citation type="journal article" date="2018" name="Nat. Microbiol.">
        <title>Leveraging single-cell genomics to expand the fungal tree of life.</title>
        <authorList>
            <person name="Ahrendt S.R."/>
            <person name="Quandt C.A."/>
            <person name="Ciobanu D."/>
            <person name="Clum A."/>
            <person name="Salamov A."/>
            <person name="Andreopoulos B."/>
            <person name="Cheng J.F."/>
            <person name="Woyke T."/>
            <person name="Pelin A."/>
            <person name="Henrissat B."/>
            <person name="Reynolds N.K."/>
            <person name="Benny G.L."/>
            <person name="Smith M.E."/>
            <person name="James T.Y."/>
            <person name="Grigoriev I.V."/>
        </authorList>
    </citation>
    <scope>NUCLEOTIDE SEQUENCE [LARGE SCALE GENOMIC DNA]</scope>
    <source>
        <strain evidence="10">Benny S71-1</strain>
    </source>
</reference>
<proteinExistence type="inferred from homology"/>
<organism evidence="9 10">
    <name type="scientific">Syncephalis pseudoplumigaleata</name>
    <dbReference type="NCBI Taxonomy" id="1712513"/>
    <lineage>
        <taxon>Eukaryota</taxon>
        <taxon>Fungi</taxon>
        <taxon>Fungi incertae sedis</taxon>
        <taxon>Zoopagomycota</taxon>
        <taxon>Zoopagomycotina</taxon>
        <taxon>Zoopagomycetes</taxon>
        <taxon>Zoopagales</taxon>
        <taxon>Piptocephalidaceae</taxon>
        <taxon>Syncephalis</taxon>
    </lineage>
</organism>
<evidence type="ECO:0000256" key="5">
    <source>
        <dbReference type="ARBA" id="ARBA00022825"/>
    </source>
</evidence>
<evidence type="ECO:0000259" key="7">
    <source>
        <dbReference type="Pfam" id="PF00326"/>
    </source>
</evidence>
<evidence type="ECO:0000313" key="9">
    <source>
        <dbReference type="EMBL" id="RKP24055.1"/>
    </source>
</evidence>
<comment type="catalytic activity">
    <reaction evidence="1">
        <text>Hydrolysis of Pro-|-Xaa &gt;&gt; Ala-|-Xaa in oligopeptides.</text>
        <dbReference type="EC" id="3.4.21.26"/>
    </reaction>
</comment>
<evidence type="ECO:0000256" key="3">
    <source>
        <dbReference type="ARBA" id="ARBA00022670"/>
    </source>
</evidence>
<evidence type="ECO:0000259" key="8">
    <source>
        <dbReference type="Pfam" id="PF02897"/>
    </source>
</evidence>
<dbReference type="GO" id="GO:0070012">
    <property type="term" value="F:oligopeptidase activity"/>
    <property type="evidence" value="ECO:0007669"/>
    <property type="project" value="TreeGrafter"/>
</dbReference>
<dbReference type="InterPro" id="IPR001375">
    <property type="entry name" value="Peptidase_S9_cat"/>
</dbReference>
<dbReference type="InterPro" id="IPR023302">
    <property type="entry name" value="Pept_S9A_N"/>
</dbReference>
<dbReference type="AlphaFoldDB" id="A0A4P9YW46"/>
<feature type="domain" description="Peptidase S9A N-terminal" evidence="8">
    <location>
        <begin position="9"/>
        <end position="426"/>
    </location>
</feature>
<sequence length="709" mass="79593">MTITTWTYPAVRRDEAVKETLHGHEVADPYRWLEDPDSKETEAFVEAENKVTSAYLGRCKEKSLYKDAITKIYDYEKLGTPFKYGEHYYVFHNSGLQAQSVLYQQKSLDGERTVFFDPNLLEQDGTAALQISSFSESGKLFGYGISRSGSDWITLHVRCAEDGPHGKAGVNLADEIHWAKFTDIVWSADEQGFFYSRYPEPSVDKDKAGTETGSNQHCKIYYHRLGTPQSADQLIVEDLASPDHLFSAITTDDGRWLLISVSENCNPVNKLWFARLEEGGRVPAQLTVNKLIDTFEARYSYIANDKDRFYLMTNANAPRSKVVAYDASAPEQGFVDIIPQHEKDVLEDVGAIADNHLYVHYLQDVKSAMAIHRLDTGEKVRDLPMPIGSLMGVSGRRKDRELFFKFASFLNPGVIYRYDFATDSVSTFYTTEINGFDGSAFETRQSFVKSKDGVEFPVFITARKGIARDQSHPALLYGYGGFAIAVQPAFNPAWVAFLEHFHGVLAVANIRGGNEYGEAWHEDGKLHRKQNVFDDFQCAAKYLCDEGYTKPAHLTIKGASNGGLLVAACVNQAPELFGCGLAAVGVMDVLRFHKFTIGHAWRSDYGDPEKKDDFEYVLRYSPLHNVQSGKIYPAVLLTTSDHDDRVVPLHSYKLIAELQHKLPDNPNPLMIRIETKAGHGAGKPTAKKIEEWSDEFAFMALSLGLKWHA</sequence>
<dbReference type="Gene3D" id="2.130.10.120">
    <property type="entry name" value="Prolyl oligopeptidase, N-terminal domain"/>
    <property type="match status" value="1"/>
</dbReference>
<dbReference type="InterPro" id="IPR002471">
    <property type="entry name" value="Pept_S9_AS"/>
</dbReference>
<evidence type="ECO:0000256" key="1">
    <source>
        <dbReference type="ARBA" id="ARBA00001070"/>
    </source>
</evidence>
<dbReference type="Pfam" id="PF02897">
    <property type="entry name" value="Peptidase_S9_N"/>
    <property type="match status" value="1"/>
</dbReference>
<dbReference type="EMBL" id="KZ990476">
    <property type="protein sequence ID" value="RKP24055.1"/>
    <property type="molecule type" value="Genomic_DNA"/>
</dbReference>
<keyword evidence="10" id="KW-1185">Reference proteome</keyword>
<feature type="domain" description="Peptidase S9 prolyl oligopeptidase catalytic" evidence="7">
    <location>
        <begin position="497"/>
        <end position="703"/>
    </location>
</feature>
<dbReference type="EC" id="3.4.21.-" evidence="6"/>
<comment type="similarity">
    <text evidence="2 6">Belongs to the peptidase S9A family.</text>
</comment>
<dbReference type="Proteomes" id="UP000278143">
    <property type="component" value="Unassembled WGS sequence"/>
</dbReference>
<evidence type="ECO:0000256" key="4">
    <source>
        <dbReference type="ARBA" id="ARBA00022801"/>
    </source>
</evidence>
<protein>
    <recommendedName>
        <fullName evidence="6">Prolyl endopeptidase</fullName>
        <ecNumber evidence="6">3.4.21.-</ecNumber>
    </recommendedName>
</protein>
<dbReference type="PANTHER" id="PTHR42881:SF2">
    <property type="entry name" value="PROLYL ENDOPEPTIDASE"/>
    <property type="match status" value="1"/>
</dbReference>
<dbReference type="InterPro" id="IPR029058">
    <property type="entry name" value="AB_hydrolase_fold"/>
</dbReference>
<dbReference type="GO" id="GO:0006508">
    <property type="term" value="P:proteolysis"/>
    <property type="evidence" value="ECO:0007669"/>
    <property type="project" value="UniProtKB-KW"/>
</dbReference>